<accession>A0A0P0WQF4</accession>
<dbReference type="Proteomes" id="UP000059680">
    <property type="component" value="Chromosome 5"/>
</dbReference>
<keyword evidence="2" id="KW-1185">Reference proteome</keyword>
<sequence>MVTHGFSVLASNSVLLASGNFKTWRANSTAVSCMPRHMPRKGTSFSRAYLTANIFPSTPLSPKPPGTKMPSAP</sequence>
<reference evidence="1 2" key="2">
    <citation type="journal article" date="2013" name="Plant Cell Physiol.">
        <title>Rice Annotation Project Database (RAP-DB): an integrative and interactive database for rice genomics.</title>
        <authorList>
            <person name="Sakai H."/>
            <person name="Lee S.S."/>
            <person name="Tanaka T."/>
            <person name="Numa H."/>
            <person name="Kim J."/>
            <person name="Kawahara Y."/>
            <person name="Wakimoto H."/>
            <person name="Yang C.C."/>
            <person name="Iwamoto M."/>
            <person name="Abe T."/>
            <person name="Yamada Y."/>
            <person name="Muto A."/>
            <person name="Inokuchi H."/>
            <person name="Ikemura T."/>
            <person name="Matsumoto T."/>
            <person name="Sasaki T."/>
            <person name="Itoh T."/>
        </authorList>
    </citation>
    <scope>NUCLEOTIDE SEQUENCE [LARGE SCALE GENOMIC DNA]</scope>
    <source>
        <strain evidence="2">cv. Nipponbare</strain>
    </source>
</reference>
<proteinExistence type="predicted"/>
<dbReference type="PaxDb" id="39947-A0A0P0WQF4"/>
<gene>
    <name evidence="1" type="ordered locus">Os05g0570375</name>
    <name evidence="1" type="ORF">OSNPB_050570375</name>
</gene>
<reference evidence="2" key="1">
    <citation type="journal article" date="2005" name="Nature">
        <title>The map-based sequence of the rice genome.</title>
        <authorList>
            <consortium name="International rice genome sequencing project (IRGSP)"/>
            <person name="Matsumoto T."/>
            <person name="Wu J."/>
            <person name="Kanamori H."/>
            <person name="Katayose Y."/>
            <person name="Fujisawa M."/>
            <person name="Namiki N."/>
            <person name="Mizuno H."/>
            <person name="Yamamoto K."/>
            <person name="Antonio B.A."/>
            <person name="Baba T."/>
            <person name="Sakata K."/>
            <person name="Nagamura Y."/>
            <person name="Aoki H."/>
            <person name="Arikawa K."/>
            <person name="Arita K."/>
            <person name="Bito T."/>
            <person name="Chiden Y."/>
            <person name="Fujitsuka N."/>
            <person name="Fukunaka R."/>
            <person name="Hamada M."/>
            <person name="Harada C."/>
            <person name="Hayashi A."/>
            <person name="Hijishita S."/>
            <person name="Honda M."/>
            <person name="Hosokawa S."/>
            <person name="Ichikawa Y."/>
            <person name="Idonuma A."/>
            <person name="Iijima M."/>
            <person name="Ikeda M."/>
            <person name="Ikeno M."/>
            <person name="Ito K."/>
            <person name="Ito S."/>
            <person name="Ito T."/>
            <person name="Ito Y."/>
            <person name="Ito Y."/>
            <person name="Iwabuchi A."/>
            <person name="Kamiya K."/>
            <person name="Karasawa W."/>
            <person name="Kurita K."/>
            <person name="Katagiri S."/>
            <person name="Kikuta A."/>
            <person name="Kobayashi H."/>
            <person name="Kobayashi N."/>
            <person name="Machita K."/>
            <person name="Maehara T."/>
            <person name="Masukawa M."/>
            <person name="Mizubayashi T."/>
            <person name="Mukai Y."/>
            <person name="Nagasaki H."/>
            <person name="Nagata Y."/>
            <person name="Naito S."/>
            <person name="Nakashima M."/>
            <person name="Nakama Y."/>
            <person name="Nakamichi Y."/>
            <person name="Nakamura M."/>
            <person name="Meguro A."/>
            <person name="Negishi M."/>
            <person name="Ohta I."/>
            <person name="Ohta T."/>
            <person name="Okamoto M."/>
            <person name="Ono N."/>
            <person name="Saji S."/>
            <person name="Sakaguchi M."/>
            <person name="Sakai K."/>
            <person name="Shibata M."/>
            <person name="Shimokawa T."/>
            <person name="Song J."/>
            <person name="Takazaki Y."/>
            <person name="Terasawa K."/>
            <person name="Tsugane M."/>
            <person name="Tsuji K."/>
            <person name="Ueda S."/>
            <person name="Waki K."/>
            <person name="Yamagata H."/>
            <person name="Yamamoto M."/>
            <person name="Yamamoto S."/>
            <person name="Yamane H."/>
            <person name="Yoshiki S."/>
            <person name="Yoshihara R."/>
            <person name="Yukawa K."/>
            <person name="Zhong H."/>
            <person name="Yano M."/>
            <person name="Yuan Q."/>
            <person name="Ouyang S."/>
            <person name="Liu J."/>
            <person name="Jones K.M."/>
            <person name="Gansberger K."/>
            <person name="Moffat K."/>
            <person name="Hill J."/>
            <person name="Bera J."/>
            <person name="Fadrosh D."/>
            <person name="Jin S."/>
            <person name="Johri S."/>
            <person name="Kim M."/>
            <person name="Overton L."/>
            <person name="Reardon M."/>
            <person name="Tsitrin T."/>
            <person name="Vuong H."/>
            <person name="Weaver B."/>
            <person name="Ciecko A."/>
            <person name="Tallon L."/>
            <person name="Jackson J."/>
            <person name="Pai G."/>
            <person name="Aken S.V."/>
            <person name="Utterback T."/>
            <person name="Reidmuller S."/>
            <person name="Feldblyum T."/>
            <person name="Hsiao J."/>
            <person name="Zismann V."/>
            <person name="Iobst S."/>
            <person name="de Vazeille A.R."/>
            <person name="Buell C.R."/>
            <person name="Ying K."/>
            <person name="Li Y."/>
            <person name="Lu T."/>
            <person name="Huang Y."/>
            <person name="Zhao Q."/>
            <person name="Feng Q."/>
            <person name="Zhang L."/>
            <person name="Zhu J."/>
            <person name="Weng Q."/>
            <person name="Mu J."/>
            <person name="Lu Y."/>
            <person name="Fan D."/>
            <person name="Liu Y."/>
            <person name="Guan J."/>
            <person name="Zhang Y."/>
            <person name="Yu S."/>
            <person name="Liu X."/>
            <person name="Zhang Y."/>
            <person name="Hong G."/>
            <person name="Han B."/>
            <person name="Choisne N."/>
            <person name="Demange N."/>
            <person name="Orjeda G."/>
            <person name="Samain S."/>
            <person name="Cattolico L."/>
            <person name="Pelletier E."/>
            <person name="Couloux A."/>
            <person name="Segurens B."/>
            <person name="Wincker P."/>
            <person name="D'Hont A."/>
            <person name="Scarpelli C."/>
            <person name="Weissenbach J."/>
            <person name="Salanoubat M."/>
            <person name="Quetier F."/>
            <person name="Yu Y."/>
            <person name="Kim H.R."/>
            <person name="Rambo T."/>
            <person name="Currie J."/>
            <person name="Collura K."/>
            <person name="Luo M."/>
            <person name="Yang T."/>
            <person name="Ammiraju J.S.S."/>
            <person name="Engler F."/>
            <person name="Soderlund C."/>
            <person name="Wing R.A."/>
            <person name="Palmer L.E."/>
            <person name="de la Bastide M."/>
            <person name="Spiegel L."/>
            <person name="Nascimento L."/>
            <person name="Zutavern T."/>
            <person name="O'Shaughnessy A."/>
            <person name="Dike S."/>
            <person name="Dedhia N."/>
            <person name="Preston R."/>
            <person name="Balija V."/>
            <person name="McCombie W.R."/>
            <person name="Chow T."/>
            <person name="Chen H."/>
            <person name="Chung M."/>
            <person name="Chen C."/>
            <person name="Shaw J."/>
            <person name="Wu H."/>
            <person name="Hsiao K."/>
            <person name="Chao Y."/>
            <person name="Chu M."/>
            <person name="Cheng C."/>
            <person name="Hour A."/>
            <person name="Lee P."/>
            <person name="Lin S."/>
            <person name="Lin Y."/>
            <person name="Liou J."/>
            <person name="Liu S."/>
            <person name="Hsing Y."/>
            <person name="Raghuvanshi S."/>
            <person name="Mohanty A."/>
            <person name="Bharti A.K."/>
            <person name="Gaur A."/>
            <person name="Gupta V."/>
            <person name="Kumar D."/>
            <person name="Ravi V."/>
            <person name="Vij S."/>
            <person name="Kapur A."/>
            <person name="Khurana P."/>
            <person name="Khurana P."/>
            <person name="Khurana J.P."/>
            <person name="Tyagi A.K."/>
            <person name="Gaikwad K."/>
            <person name="Singh A."/>
            <person name="Dalal V."/>
            <person name="Srivastava S."/>
            <person name="Dixit A."/>
            <person name="Pal A.K."/>
            <person name="Ghazi I.A."/>
            <person name="Yadav M."/>
            <person name="Pandit A."/>
            <person name="Bhargava A."/>
            <person name="Sureshbabu K."/>
            <person name="Batra K."/>
            <person name="Sharma T.R."/>
            <person name="Mohapatra T."/>
            <person name="Singh N.K."/>
            <person name="Messing J."/>
            <person name="Nelson A.B."/>
            <person name="Fuks G."/>
            <person name="Kavchok S."/>
            <person name="Keizer G."/>
            <person name="Linton E."/>
            <person name="Llaca V."/>
            <person name="Song R."/>
            <person name="Tanyolac B."/>
            <person name="Young S."/>
            <person name="Ho-Il K."/>
            <person name="Hahn J.H."/>
            <person name="Sangsakoo G."/>
            <person name="Vanavichit A."/>
            <person name="de Mattos Luiz.A.T."/>
            <person name="Zimmer P.D."/>
            <person name="Malone G."/>
            <person name="Dellagostin O."/>
            <person name="de Oliveira A.C."/>
            <person name="Bevan M."/>
            <person name="Bancroft I."/>
            <person name="Minx P."/>
            <person name="Cordum H."/>
            <person name="Wilson R."/>
            <person name="Cheng Z."/>
            <person name="Jin W."/>
            <person name="Jiang J."/>
            <person name="Leong S.A."/>
            <person name="Iwama H."/>
            <person name="Gojobori T."/>
            <person name="Itoh T."/>
            <person name="Niimura Y."/>
            <person name="Fujii Y."/>
            <person name="Habara T."/>
            <person name="Sakai H."/>
            <person name="Sato Y."/>
            <person name="Wilson G."/>
            <person name="Kumar K."/>
            <person name="McCouch S."/>
            <person name="Juretic N."/>
            <person name="Hoen D."/>
            <person name="Wright S."/>
            <person name="Bruskiewich R."/>
            <person name="Bureau T."/>
            <person name="Miyao A."/>
            <person name="Hirochika H."/>
            <person name="Nishikawa T."/>
            <person name="Kadowaki K."/>
            <person name="Sugiura M."/>
            <person name="Burr B."/>
            <person name="Sasaki T."/>
        </authorList>
    </citation>
    <scope>NUCLEOTIDE SEQUENCE [LARGE SCALE GENOMIC DNA]</scope>
    <source>
        <strain evidence="2">cv. Nipponbare</strain>
    </source>
</reference>
<dbReference type="Gramene" id="Os05t0570375-00">
    <property type="protein sequence ID" value="Os05t0570375-00"/>
    <property type="gene ID" value="Os05g0570375"/>
</dbReference>
<dbReference type="EMBL" id="AP014961">
    <property type="protein sequence ID" value="BAS95419.1"/>
    <property type="molecule type" value="Genomic_DNA"/>
</dbReference>
<evidence type="ECO:0000313" key="1">
    <source>
        <dbReference type="EMBL" id="BAS95419.1"/>
    </source>
</evidence>
<dbReference type="AlphaFoldDB" id="A0A0P0WQF4"/>
<evidence type="ECO:0000313" key="2">
    <source>
        <dbReference type="Proteomes" id="UP000059680"/>
    </source>
</evidence>
<name>A0A0P0WQF4_ORYSJ</name>
<protein>
    <submittedName>
        <fullName evidence="1">Os05g0570375 protein</fullName>
    </submittedName>
</protein>
<organism evidence="1 2">
    <name type="scientific">Oryza sativa subsp. japonica</name>
    <name type="common">Rice</name>
    <dbReference type="NCBI Taxonomy" id="39947"/>
    <lineage>
        <taxon>Eukaryota</taxon>
        <taxon>Viridiplantae</taxon>
        <taxon>Streptophyta</taxon>
        <taxon>Embryophyta</taxon>
        <taxon>Tracheophyta</taxon>
        <taxon>Spermatophyta</taxon>
        <taxon>Magnoliopsida</taxon>
        <taxon>Liliopsida</taxon>
        <taxon>Poales</taxon>
        <taxon>Poaceae</taxon>
        <taxon>BOP clade</taxon>
        <taxon>Oryzoideae</taxon>
        <taxon>Oryzeae</taxon>
        <taxon>Oryzinae</taxon>
        <taxon>Oryza</taxon>
        <taxon>Oryza sativa</taxon>
    </lineage>
</organism>
<reference evidence="1 2" key="3">
    <citation type="journal article" date="2013" name="Rice">
        <title>Improvement of the Oryza sativa Nipponbare reference genome using next generation sequence and optical map data.</title>
        <authorList>
            <person name="Kawahara Y."/>
            <person name="de la Bastide M."/>
            <person name="Hamilton J.P."/>
            <person name="Kanamori H."/>
            <person name="McCombie W.R."/>
            <person name="Ouyang S."/>
            <person name="Schwartz D.C."/>
            <person name="Tanaka T."/>
            <person name="Wu J."/>
            <person name="Zhou S."/>
            <person name="Childs K.L."/>
            <person name="Davidson R.M."/>
            <person name="Lin H."/>
            <person name="Quesada-Ocampo L."/>
            <person name="Vaillancourt B."/>
            <person name="Sakai H."/>
            <person name="Lee S.S."/>
            <person name="Kim J."/>
            <person name="Numa H."/>
            <person name="Itoh T."/>
            <person name="Buell C.R."/>
            <person name="Matsumoto T."/>
        </authorList>
    </citation>
    <scope>NUCLEOTIDE SEQUENCE [LARGE SCALE GENOMIC DNA]</scope>
    <source>
        <strain evidence="2">cv. Nipponbare</strain>
    </source>
</reference>
<dbReference type="InParanoid" id="A0A0P0WQF4"/>